<dbReference type="GO" id="GO:0006646">
    <property type="term" value="P:phosphatidylethanolamine biosynthetic process"/>
    <property type="evidence" value="ECO:0007669"/>
    <property type="project" value="TreeGrafter"/>
</dbReference>
<dbReference type="PANTHER" id="PTHR10067">
    <property type="entry name" value="PHOSPHATIDYLSERINE DECARBOXYLASE"/>
    <property type="match status" value="1"/>
</dbReference>
<evidence type="ECO:0000256" key="1">
    <source>
        <dbReference type="ARBA" id="ARBA00022793"/>
    </source>
</evidence>
<organism evidence="5 6">
    <name type="scientific">Coniochaeta ligniaria NRRL 30616</name>
    <dbReference type="NCBI Taxonomy" id="1408157"/>
    <lineage>
        <taxon>Eukaryota</taxon>
        <taxon>Fungi</taxon>
        <taxon>Dikarya</taxon>
        <taxon>Ascomycota</taxon>
        <taxon>Pezizomycotina</taxon>
        <taxon>Sordariomycetes</taxon>
        <taxon>Sordariomycetidae</taxon>
        <taxon>Coniochaetales</taxon>
        <taxon>Coniochaetaceae</taxon>
        <taxon>Coniochaeta</taxon>
    </lineage>
</organism>
<dbReference type="GO" id="GO:0005739">
    <property type="term" value="C:mitochondrion"/>
    <property type="evidence" value="ECO:0007669"/>
    <property type="project" value="TreeGrafter"/>
</dbReference>
<name>A0A1J7JBS6_9PEZI</name>
<evidence type="ECO:0000313" key="6">
    <source>
        <dbReference type="Proteomes" id="UP000182658"/>
    </source>
</evidence>
<protein>
    <recommendedName>
        <fullName evidence="4">L-tryptophan decarboxylase PsiD-like domain-containing protein</fullName>
    </recommendedName>
</protein>
<evidence type="ECO:0000313" key="5">
    <source>
        <dbReference type="EMBL" id="OIW26692.1"/>
    </source>
</evidence>
<dbReference type="OrthoDB" id="5973539at2759"/>
<keyword evidence="6" id="KW-1185">Reference proteome</keyword>
<dbReference type="Pfam" id="PF02666">
    <property type="entry name" value="PS_Dcarbxylase"/>
    <property type="match status" value="1"/>
</dbReference>
<evidence type="ECO:0000256" key="3">
    <source>
        <dbReference type="SAM" id="MobiDB-lite"/>
    </source>
</evidence>
<dbReference type="AlphaFoldDB" id="A0A1J7JBS6"/>
<dbReference type="Pfam" id="PF12588">
    <property type="entry name" value="PSDC"/>
    <property type="match status" value="1"/>
</dbReference>
<sequence length="453" mass="49611">MPVLPPPKVGATPPLSQARRIGGWMPQHPARIQDHVKEVLRLALDAQLPIVQPIKALQDLLAHNPIVYMLFTEMLTEVPTVWPYTEIPGDGPRSEIRDIDHLIQALNYQIQSPITFNDSAQIGTPINAILDWPMATKAGFAAFLRDDVNQVFKNMLNYWGNFHTTQASVSTVTTADGGWLSQTAQSEESGLANFLQTYVVPDANDPVHYGFTSWDQFFTRDFQSGLRPLAGPDDPNIITSATESTPFSIQHNVQLRDTFWVKNKDQRSNYSLVDMLGDADLAQKFVGGTVYQAFLSADSYHNWHAPVKGAYAADPRIVDGTYYAEPLMWSFNPDDGPPDPDVGADNLSQGYISAVAKRGVAVIQADNSAIGLMAVVMIGMAEVSSVDFFGKKKGDSFKKGDKIGCFHFGGSTHCLIFGPNVKLEFDPAAQPSVDINNPPPPVHVRSALATVLS</sequence>
<reference evidence="5 6" key="1">
    <citation type="submission" date="2016-10" db="EMBL/GenBank/DDBJ databases">
        <title>Draft genome sequence of Coniochaeta ligniaria NRRL30616, a lignocellulolytic fungus for bioabatement of inhibitors in plant biomass hydrolysates.</title>
        <authorList>
            <consortium name="DOE Joint Genome Institute"/>
            <person name="Jimenez D.J."/>
            <person name="Hector R.E."/>
            <person name="Riley R."/>
            <person name="Sun H."/>
            <person name="Grigoriev I.V."/>
            <person name="Van Elsas J.D."/>
            <person name="Nichols N.N."/>
        </authorList>
    </citation>
    <scope>NUCLEOTIDE SEQUENCE [LARGE SCALE GENOMIC DNA]</scope>
    <source>
        <strain evidence="5 6">NRRL 30616</strain>
    </source>
</reference>
<dbReference type="GO" id="GO:0004609">
    <property type="term" value="F:phosphatidylserine decarboxylase activity"/>
    <property type="evidence" value="ECO:0007669"/>
    <property type="project" value="InterPro"/>
</dbReference>
<feature type="region of interest" description="Disordered" evidence="3">
    <location>
        <begin position="1"/>
        <end position="20"/>
    </location>
</feature>
<keyword evidence="2" id="KW-0456">Lyase</keyword>
<proteinExistence type="predicted"/>
<keyword evidence="1" id="KW-0210">Decarboxylase</keyword>
<gene>
    <name evidence="5" type="ORF">CONLIGDRAFT_620598</name>
</gene>
<dbReference type="InParanoid" id="A0A1J7JBS6"/>
<dbReference type="EMBL" id="KV875100">
    <property type="protein sequence ID" value="OIW26692.1"/>
    <property type="molecule type" value="Genomic_DNA"/>
</dbReference>
<evidence type="ECO:0000256" key="2">
    <source>
        <dbReference type="ARBA" id="ARBA00023239"/>
    </source>
</evidence>
<evidence type="ECO:0000259" key="4">
    <source>
        <dbReference type="Pfam" id="PF12588"/>
    </source>
</evidence>
<dbReference type="Proteomes" id="UP000182658">
    <property type="component" value="Unassembled WGS sequence"/>
</dbReference>
<accession>A0A1J7JBS6</accession>
<feature type="domain" description="L-tryptophan decarboxylase PsiD-like" evidence="4">
    <location>
        <begin position="52"/>
        <end position="186"/>
    </location>
</feature>
<dbReference type="InterPro" id="IPR003817">
    <property type="entry name" value="PS_Dcarbxylase"/>
</dbReference>
<dbReference type="PANTHER" id="PTHR10067:SF9">
    <property type="entry name" value="PHOSPHATIDYLSERINE DECARBOXYLASE FAMILY PROTEIN (AFU_ORTHOLOGUE AFUA_7G01730)"/>
    <property type="match status" value="1"/>
</dbReference>
<dbReference type="STRING" id="1408157.A0A1J7JBS6"/>
<dbReference type="InterPro" id="IPR022237">
    <property type="entry name" value="PsiD-like"/>
</dbReference>